<feature type="compositionally biased region" description="Basic and acidic residues" evidence="4">
    <location>
        <begin position="1"/>
        <end position="15"/>
    </location>
</feature>
<dbReference type="GO" id="GO:0006457">
    <property type="term" value="P:protein folding"/>
    <property type="evidence" value="ECO:0007669"/>
    <property type="project" value="TreeGrafter"/>
</dbReference>
<evidence type="ECO:0000256" key="2">
    <source>
        <dbReference type="ARBA" id="ARBA00022803"/>
    </source>
</evidence>
<dbReference type="GO" id="GO:0005829">
    <property type="term" value="C:cytosol"/>
    <property type="evidence" value="ECO:0007669"/>
    <property type="project" value="TreeGrafter"/>
</dbReference>
<dbReference type="Proteomes" id="UP000481288">
    <property type="component" value="Unassembled WGS sequence"/>
</dbReference>
<evidence type="ECO:0000256" key="3">
    <source>
        <dbReference type="ARBA" id="ARBA00023602"/>
    </source>
</evidence>
<keyword evidence="2" id="KW-0802">TPR repeat</keyword>
<evidence type="ECO:0000256" key="4">
    <source>
        <dbReference type="SAM" id="MobiDB-lite"/>
    </source>
</evidence>
<keyword evidence="1" id="KW-0677">Repeat</keyword>
<organism evidence="6 7">
    <name type="scientific">Lachnellula cervina</name>
    <dbReference type="NCBI Taxonomy" id="1316786"/>
    <lineage>
        <taxon>Eukaryota</taxon>
        <taxon>Fungi</taxon>
        <taxon>Dikarya</taxon>
        <taxon>Ascomycota</taxon>
        <taxon>Pezizomycotina</taxon>
        <taxon>Leotiomycetes</taxon>
        <taxon>Helotiales</taxon>
        <taxon>Lachnaceae</taxon>
        <taxon>Lachnellula</taxon>
    </lineage>
</organism>
<dbReference type="GO" id="GO:0030544">
    <property type="term" value="F:Hsp70 protein binding"/>
    <property type="evidence" value="ECO:0007669"/>
    <property type="project" value="TreeGrafter"/>
</dbReference>
<dbReference type="SMART" id="SM00028">
    <property type="entry name" value="TPR"/>
    <property type="match status" value="3"/>
</dbReference>
<dbReference type="PANTHER" id="PTHR46035:SF1">
    <property type="entry name" value="TETRATRICOPEPTIDE REPEAT PROTEIN 4"/>
    <property type="match status" value="1"/>
</dbReference>
<feature type="compositionally biased region" description="Basic and acidic residues" evidence="4">
    <location>
        <begin position="258"/>
        <end position="267"/>
    </location>
</feature>
<dbReference type="InterPro" id="IPR044059">
    <property type="entry name" value="Csn1/TTC4_wheel"/>
</dbReference>
<feature type="region of interest" description="Disordered" evidence="4">
    <location>
        <begin position="253"/>
        <end position="275"/>
    </location>
</feature>
<protein>
    <submittedName>
        <fullName evidence="6">Hsp70/Hsp90 co-chaperone CNS1</fullName>
    </submittedName>
</protein>
<feature type="compositionally biased region" description="Low complexity" evidence="4">
    <location>
        <begin position="39"/>
        <end position="50"/>
    </location>
</feature>
<dbReference type="GO" id="GO:0051879">
    <property type="term" value="F:Hsp90 protein binding"/>
    <property type="evidence" value="ECO:0007669"/>
    <property type="project" value="InterPro"/>
</dbReference>
<accession>A0A7D8YWF6</accession>
<feature type="region of interest" description="Disordered" evidence="4">
    <location>
        <begin position="1"/>
        <end position="61"/>
    </location>
</feature>
<evidence type="ECO:0000313" key="7">
    <source>
        <dbReference type="Proteomes" id="UP000481288"/>
    </source>
</evidence>
<dbReference type="Gene3D" id="1.25.40.10">
    <property type="entry name" value="Tetratricopeptide repeat domain"/>
    <property type="match status" value="1"/>
</dbReference>
<dbReference type="EMBL" id="QGMG01000158">
    <property type="protein sequence ID" value="TVY56467.1"/>
    <property type="molecule type" value="Genomic_DNA"/>
</dbReference>
<reference evidence="6 7" key="1">
    <citation type="submission" date="2018-05" db="EMBL/GenBank/DDBJ databases">
        <title>Whole genome sequencing for identification of molecular markers to develop diagnostic detection tools for the regulated plant pathogen Lachnellula willkommii.</title>
        <authorList>
            <person name="Giroux E."/>
            <person name="Bilodeau G."/>
        </authorList>
    </citation>
    <scope>NUCLEOTIDE SEQUENCE [LARGE SCALE GENOMIC DNA]</scope>
    <source>
        <strain evidence="6 7">CBS 625.97</strain>
    </source>
</reference>
<feature type="domain" description="Cns1/TTC4 wheel" evidence="5">
    <location>
        <begin position="288"/>
        <end position="398"/>
    </location>
</feature>
<proteinExistence type="inferred from homology"/>
<dbReference type="InterPro" id="IPR011990">
    <property type="entry name" value="TPR-like_helical_dom_sf"/>
</dbReference>
<dbReference type="InterPro" id="IPR019734">
    <property type="entry name" value="TPR_rpt"/>
</dbReference>
<comment type="similarity">
    <text evidence="3">Belongs to the TTC4 family.</text>
</comment>
<sequence>MKIEEISDDFKDSVKVSDPPQNAESLRGPEDLLTQAMNAYASTSSAPAAPNEDGSAGPQLPPSIAKFRNRSTDEILADLNKSPLFMTDLEENDDLEALRALAYEGTPEEVALGFKERGNECFKGKDWFNAKEFYRQGIEVLLLEIRKRQKASPEERSKEDAEEVKREIGILEASLVNRAACHLELKNYRSCTQDCGSALRINAKNVKAYYRSAKALLALGKVLEADDACARGLAVDSENASLKAVAQEIIKKKRRGHGKEEEGIREGAEEETAQPPEMENAKIQLVPDPVDPTSTLSFPTVLLYPLHLESDFIKAFNETEPLGHHLSYILPLPWDKEGLYKPASVECYMETITGGLIKVGRKVSLLKVLTSGNVEVVDEVVKIFVVPKAKADDWVLDFKRKKAADKSSG</sequence>
<dbReference type="AlphaFoldDB" id="A0A7D8YWF6"/>
<dbReference type="Pfam" id="PF18972">
    <property type="entry name" value="Wheel"/>
    <property type="match status" value="1"/>
</dbReference>
<keyword evidence="7" id="KW-1185">Reference proteome</keyword>
<comment type="caution">
    <text evidence="6">The sequence shown here is derived from an EMBL/GenBank/DDBJ whole genome shotgun (WGS) entry which is preliminary data.</text>
</comment>
<dbReference type="OrthoDB" id="420195at2759"/>
<dbReference type="GO" id="GO:0005634">
    <property type="term" value="C:nucleus"/>
    <property type="evidence" value="ECO:0007669"/>
    <property type="project" value="TreeGrafter"/>
</dbReference>
<gene>
    <name evidence="6" type="primary">CNS1</name>
    <name evidence="6" type="ORF">LCER1_G002214</name>
</gene>
<evidence type="ECO:0000313" key="6">
    <source>
        <dbReference type="EMBL" id="TVY56467.1"/>
    </source>
</evidence>
<dbReference type="SUPFAM" id="SSF48452">
    <property type="entry name" value="TPR-like"/>
    <property type="match status" value="1"/>
</dbReference>
<dbReference type="PANTHER" id="PTHR46035">
    <property type="entry name" value="TETRATRICOPEPTIDE REPEAT PROTEIN 4"/>
    <property type="match status" value="1"/>
</dbReference>
<evidence type="ECO:0000256" key="1">
    <source>
        <dbReference type="ARBA" id="ARBA00022737"/>
    </source>
</evidence>
<evidence type="ECO:0000259" key="5">
    <source>
        <dbReference type="Pfam" id="PF18972"/>
    </source>
</evidence>
<dbReference type="CDD" id="cd21381">
    <property type="entry name" value="CTWD_TTC4"/>
    <property type="match status" value="1"/>
</dbReference>
<name>A0A7D8YWF6_9HELO</name>